<evidence type="ECO:0000256" key="2">
    <source>
        <dbReference type="SAM" id="Phobius"/>
    </source>
</evidence>
<sequence>MRKDEISMFSVRGIRRSKDRRPQSRRSASVSSDLSTDKNKTRATTSNAATHAAIDLDWRPPWLALQKSRLPANLTRLRVRGAPVSDDSAFATLFALVEQYAQSNRGFAIDNVIEHLHETEVLSDAQDDSLPAQRLLIFALLGWQSMVYMPAFNTAPPSKLSVHHDAESPDSGLVFDTRCVSADLCDRPLSILLKGFGNLLPARARDAHLAAVESIRTAATWTALYPVELNTYLLHTLLDVRFRWVDTLALHLDYDKSSRTLCLFAFPSACAAQLRDRSGAIFAFGSTEGRDAPDPRGDEDDIAQLLKEVLLSFRLLFGQSSKSRRLFRHVFDPAKTPFAHPDTLLPYLCSEKTLEGDEAWIPRDRRIYYAARDFPVLYQRVELLAKELSRARPATVRDLLRDRRDTLQFWTFWLVAIIGGLSLALSAIQVVLAGIQISQGARS</sequence>
<dbReference type="EMBL" id="JAULSV010000007">
    <property type="protein sequence ID" value="KAK0639178.1"/>
    <property type="molecule type" value="Genomic_DNA"/>
</dbReference>
<keyword evidence="2" id="KW-0472">Membrane</keyword>
<evidence type="ECO:0000256" key="1">
    <source>
        <dbReference type="SAM" id="MobiDB-lite"/>
    </source>
</evidence>
<feature type="region of interest" description="Disordered" evidence="1">
    <location>
        <begin position="1"/>
        <end position="46"/>
    </location>
</feature>
<protein>
    <submittedName>
        <fullName evidence="3">Uncharacterized protein</fullName>
    </submittedName>
</protein>
<dbReference type="AlphaFoldDB" id="A0AA39XS16"/>
<keyword evidence="2" id="KW-1133">Transmembrane helix</keyword>
<accession>A0AA39XS16</accession>
<keyword evidence="4" id="KW-1185">Reference proteome</keyword>
<organism evidence="3 4">
    <name type="scientific">Cercophora newfieldiana</name>
    <dbReference type="NCBI Taxonomy" id="92897"/>
    <lineage>
        <taxon>Eukaryota</taxon>
        <taxon>Fungi</taxon>
        <taxon>Dikarya</taxon>
        <taxon>Ascomycota</taxon>
        <taxon>Pezizomycotina</taxon>
        <taxon>Sordariomycetes</taxon>
        <taxon>Sordariomycetidae</taxon>
        <taxon>Sordariales</taxon>
        <taxon>Lasiosphaeriaceae</taxon>
        <taxon>Cercophora</taxon>
    </lineage>
</organism>
<evidence type="ECO:0000313" key="3">
    <source>
        <dbReference type="EMBL" id="KAK0639178.1"/>
    </source>
</evidence>
<feature type="compositionally biased region" description="Low complexity" evidence="1">
    <location>
        <begin position="25"/>
        <end position="34"/>
    </location>
</feature>
<reference evidence="3" key="1">
    <citation type="submission" date="2023-06" db="EMBL/GenBank/DDBJ databases">
        <title>Genome-scale phylogeny and comparative genomics of the fungal order Sordariales.</title>
        <authorList>
            <consortium name="Lawrence Berkeley National Laboratory"/>
            <person name="Hensen N."/>
            <person name="Bonometti L."/>
            <person name="Westerberg I."/>
            <person name="Brannstrom I.O."/>
            <person name="Guillou S."/>
            <person name="Cros-Aarteil S."/>
            <person name="Calhoun S."/>
            <person name="Haridas S."/>
            <person name="Kuo A."/>
            <person name="Mondo S."/>
            <person name="Pangilinan J."/>
            <person name="Riley R."/>
            <person name="Labutti K."/>
            <person name="Andreopoulos B."/>
            <person name="Lipzen A."/>
            <person name="Chen C."/>
            <person name="Yanf M."/>
            <person name="Daum C."/>
            <person name="Ng V."/>
            <person name="Clum A."/>
            <person name="Steindorff A."/>
            <person name="Ohm R."/>
            <person name="Martin F."/>
            <person name="Silar P."/>
            <person name="Natvig D."/>
            <person name="Lalanne C."/>
            <person name="Gautier V."/>
            <person name="Ament-Velasquez S.L."/>
            <person name="Kruys A."/>
            <person name="Hutchinson M.I."/>
            <person name="Powell A.J."/>
            <person name="Barry K."/>
            <person name="Miller A.N."/>
            <person name="Grigoriev I.V."/>
            <person name="Debuchy R."/>
            <person name="Gladieux P."/>
            <person name="Thoren M.H."/>
            <person name="Johannesson H."/>
        </authorList>
    </citation>
    <scope>NUCLEOTIDE SEQUENCE</scope>
    <source>
        <strain evidence="3">SMH2532-1</strain>
    </source>
</reference>
<keyword evidence="2" id="KW-0812">Transmembrane</keyword>
<name>A0AA39XS16_9PEZI</name>
<proteinExistence type="predicted"/>
<gene>
    <name evidence="3" type="ORF">B0T16DRAFT_462878</name>
</gene>
<feature type="transmembrane region" description="Helical" evidence="2">
    <location>
        <begin position="410"/>
        <end position="435"/>
    </location>
</feature>
<evidence type="ECO:0000313" key="4">
    <source>
        <dbReference type="Proteomes" id="UP001174936"/>
    </source>
</evidence>
<dbReference type="Proteomes" id="UP001174936">
    <property type="component" value="Unassembled WGS sequence"/>
</dbReference>
<comment type="caution">
    <text evidence="3">The sequence shown here is derived from an EMBL/GenBank/DDBJ whole genome shotgun (WGS) entry which is preliminary data.</text>
</comment>